<reference evidence="1" key="1">
    <citation type="submission" date="2014-03" db="EMBL/GenBank/DDBJ databases">
        <title>Draft Genome Sequence of Mycobacterium cosmeticum DSM 44829.</title>
        <authorList>
            <person name="Croce O."/>
            <person name="Robert C."/>
            <person name="Raoult D."/>
            <person name="Drancourt M."/>
        </authorList>
    </citation>
    <scope>NUCLEOTIDE SEQUENCE [LARGE SCALE GENOMIC DNA]</scope>
    <source>
        <strain evidence="1">DSM 44829</strain>
    </source>
</reference>
<dbReference type="eggNOG" id="ENOG50321MV">
    <property type="taxonomic scope" value="Bacteria"/>
</dbReference>
<sequence>MCREWDKWVQPVLREMDKAEREWRATIAVMADSAARAVGQPFPADIHDPMAVQRQFGTWIRKQVTAAREGVRSDEWAQFSQALPAELQPMAAEHPTYQAEVAATTFEIEALHRNLEADADEGN</sequence>
<keyword evidence="2" id="KW-1185">Reference proteome</keyword>
<proteinExistence type="predicted"/>
<evidence type="ECO:0000313" key="2">
    <source>
        <dbReference type="Proteomes" id="UP000028870"/>
    </source>
</evidence>
<evidence type="ECO:0000313" key="1">
    <source>
        <dbReference type="EMBL" id="CDO11507.1"/>
    </source>
</evidence>
<dbReference type="AlphaFoldDB" id="W9B9A3"/>
<reference evidence="1" key="2">
    <citation type="submission" date="2014-03" db="EMBL/GenBank/DDBJ databases">
        <authorList>
            <person name="Urmite Genomes"/>
        </authorList>
    </citation>
    <scope>NUCLEOTIDE SEQUENCE</scope>
    <source>
        <strain evidence="1">DSM 44829</strain>
    </source>
</reference>
<accession>W9B9A3</accession>
<protein>
    <submittedName>
        <fullName evidence="1">Uncharacterized protein</fullName>
    </submittedName>
</protein>
<gene>
    <name evidence="1" type="ORF">BN977_06349</name>
</gene>
<dbReference type="EMBL" id="CCBB010000004">
    <property type="protein sequence ID" value="CDO11507.1"/>
    <property type="molecule type" value="Genomic_DNA"/>
</dbReference>
<name>W9B9A3_MYCCO</name>
<dbReference type="Proteomes" id="UP000028870">
    <property type="component" value="Unassembled WGS sequence"/>
</dbReference>
<organism evidence="1 2">
    <name type="scientific">Mycolicibacterium cosmeticum</name>
    <dbReference type="NCBI Taxonomy" id="258533"/>
    <lineage>
        <taxon>Bacteria</taxon>
        <taxon>Bacillati</taxon>
        <taxon>Actinomycetota</taxon>
        <taxon>Actinomycetes</taxon>
        <taxon>Mycobacteriales</taxon>
        <taxon>Mycobacteriaceae</taxon>
        <taxon>Mycolicibacterium</taxon>
    </lineage>
</organism>
<comment type="caution">
    <text evidence="1">The sequence shown here is derived from an EMBL/GenBank/DDBJ whole genome shotgun (WGS) entry which is preliminary data.</text>
</comment>